<accession>A0AAV4UJI3</accession>
<dbReference type="AlphaFoldDB" id="A0AAV4UJI3"/>
<comment type="caution">
    <text evidence="1">The sequence shown here is derived from an EMBL/GenBank/DDBJ whole genome shotgun (WGS) entry which is preliminary data.</text>
</comment>
<organism evidence="1 2">
    <name type="scientific">Caerostris extrusa</name>
    <name type="common">Bark spider</name>
    <name type="synonym">Caerostris bankana</name>
    <dbReference type="NCBI Taxonomy" id="172846"/>
    <lineage>
        <taxon>Eukaryota</taxon>
        <taxon>Metazoa</taxon>
        <taxon>Ecdysozoa</taxon>
        <taxon>Arthropoda</taxon>
        <taxon>Chelicerata</taxon>
        <taxon>Arachnida</taxon>
        <taxon>Araneae</taxon>
        <taxon>Araneomorphae</taxon>
        <taxon>Entelegynae</taxon>
        <taxon>Araneoidea</taxon>
        <taxon>Araneidae</taxon>
        <taxon>Caerostris</taxon>
    </lineage>
</organism>
<sequence length="69" mass="7643">MSKSKLSKPLYPTAWVETVGNRESSATQNSPFSPNIIEEARFRCDGSQSFDIAGRNSFGRLNPVTSETF</sequence>
<proteinExistence type="predicted"/>
<dbReference type="EMBL" id="BPLR01012980">
    <property type="protein sequence ID" value="GIY57869.1"/>
    <property type="molecule type" value="Genomic_DNA"/>
</dbReference>
<name>A0AAV4UJI3_CAEEX</name>
<gene>
    <name evidence="1" type="ORF">CEXT_434821</name>
</gene>
<dbReference type="Proteomes" id="UP001054945">
    <property type="component" value="Unassembled WGS sequence"/>
</dbReference>
<reference evidence="1 2" key="1">
    <citation type="submission" date="2021-06" db="EMBL/GenBank/DDBJ databases">
        <title>Caerostris extrusa draft genome.</title>
        <authorList>
            <person name="Kono N."/>
            <person name="Arakawa K."/>
        </authorList>
    </citation>
    <scope>NUCLEOTIDE SEQUENCE [LARGE SCALE GENOMIC DNA]</scope>
</reference>
<evidence type="ECO:0000313" key="1">
    <source>
        <dbReference type="EMBL" id="GIY57869.1"/>
    </source>
</evidence>
<keyword evidence="2" id="KW-1185">Reference proteome</keyword>
<protein>
    <submittedName>
        <fullName evidence="1">Uncharacterized protein</fullName>
    </submittedName>
</protein>
<evidence type="ECO:0000313" key="2">
    <source>
        <dbReference type="Proteomes" id="UP001054945"/>
    </source>
</evidence>